<organism evidence="5 6">
    <name type="scientific">Paragonimus skrjabini miyazakii</name>
    <dbReference type="NCBI Taxonomy" id="59628"/>
    <lineage>
        <taxon>Eukaryota</taxon>
        <taxon>Metazoa</taxon>
        <taxon>Spiralia</taxon>
        <taxon>Lophotrochozoa</taxon>
        <taxon>Platyhelminthes</taxon>
        <taxon>Trematoda</taxon>
        <taxon>Digenea</taxon>
        <taxon>Plagiorchiida</taxon>
        <taxon>Troglotremata</taxon>
        <taxon>Troglotrematidae</taxon>
        <taxon>Paragonimus</taxon>
    </lineage>
</organism>
<comment type="similarity">
    <text evidence="2">Belongs to the dpy-30 family.</text>
</comment>
<comment type="subcellular location">
    <subcellularLocation>
        <location evidence="1">Nucleus</location>
    </subcellularLocation>
</comment>
<evidence type="ECO:0000256" key="4">
    <source>
        <dbReference type="SAM" id="MobiDB-lite"/>
    </source>
</evidence>
<gene>
    <name evidence="5" type="ORF">EG68_08441</name>
</gene>
<dbReference type="CDD" id="cd22965">
    <property type="entry name" value="DD_DPY30_SDC1"/>
    <property type="match status" value="1"/>
</dbReference>
<feature type="compositionally biased region" description="Basic and acidic residues" evidence="4">
    <location>
        <begin position="23"/>
        <end position="34"/>
    </location>
</feature>
<proteinExistence type="inferred from homology"/>
<accession>A0A8S9YMT0</accession>
<dbReference type="Proteomes" id="UP000822476">
    <property type="component" value="Unassembled WGS sequence"/>
</dbReference>
<keyword evidence="6" id="KW-1185">Reference proteome</keyword>
<evidence type="ECO:0000313" key="5">
    <source>
        <dbReference type="EMBL" id="KAF7241140.1"/>
    </source>
</evidence>
<dbReference type="Pfam" id="PF05186">
    <property type="entry name" value="Dpy-30"/>
    <property type="match status" value="1"/>
</dbReference>
<dbReference type="Gene3D" id="1.20.890.10">
    <property type="entry name" value="cAMP-dependent protein kinase regulatory subunit, dimerization-anchoring domain"/>
    <property type="match status" value="1"/>
</dbReference>
<dbReference type="AlphaFoldDB" id="A0A8S9YMT0"/>
<reference evidence="5" key="1">
    <citation type="submission" date="2019-07" db="EMBL/GenBank/DDBJ databases">
        <title>Annotation for the trematode Paragonimus miyazaki's.</title>
        <authorList>
            <person name="Choi Y.-J."/>
        </authorList>
    </citation>
    <scope>NUCLEOTIDE SEQUENCE</scope>
    <source>
        <strain evidence="5">Japan</strain>
    </source>
</reference>
<evidence type="ECO:0000256" key="3">
    <source>
        <dbReference type="ARBA" id="ARBA00023242"/>
    </source>
</evidence>
<evidence type="ECO:0000256" key="2">
    <source>
        <dbReference type="ARBA" id="ARBA00010849"/>
    </source>
</evidence>
<sequence length="122" mass="13475">MNERPSLDNGGHSVHPPQLLMGERADGDDSHTEETSADSRPTPKVPYLITPTLHDLIETVKSETDGELKAAELQALPARLYLEKSVVPVLILGLQSLIKEKPKKPVEYLAAFLIKNKNPENE</sequence>
<dbReference type="EMBL" id="JTDE01007075">
    <property type="protein sequence ID" value="KAF7241140.1"/>
    <property type="molecule type" value="Genomic_DNA"/>
</dbReference>
<evidence type="ECO:0000313" key="6">
    <source>
        <dbReference type="Proteomes" id="UP000822476"/>
    </source>
</evidence>
<name>A0A8S9YMT0_9TREM</name>
<dbReference type="InterPro" id="IPR007858">
    <property type="entry name" value="Dpy-30_motif"/>
</dbReference>
<evidence type="ECO:0000256" key="1">
    <source>
        <dbReference type="ARBA" id="ARBA00004123"/>
    </source>
</evidence>
<dbReference type="InterPro" id="IPR049629">
    <property type="entry name" value="DPY30_SDC1_DD"/>
</dbReference>
<comment type="caution">
    <text evidence="5">The sequence shown here is derived from an EMBL/GenBank/DDBJ whole genome shotgun (WGS) entry which is preliminary data.</text>
</comment>
<feature type="region of interest" description="Disordered" evidence="4">
    <location>
        <begin position="1"/>
        <end position="47"/>
    </location>
</feature>
<dbReference type="GO" id="GO:0005634">
    <property type="term" value="C:nucleus"/>
    <property type="evidence" value="ECO:0007669"/>
    <property type="project" value="UniProtKB-SubCell"/>
</dbReference>
<keyword evidence="3" id="KW-0539">Nucleus</keyword>
<protein>
    <submittedName>
        <fullName evidence="5">Uncharacterized protein</fullName>
    </submittedName>
</protein>
<dbReference type="OrthoDB" id="417678at2759"/>